<protein>
    <recommendedName>
        <fullName evidence="1">Vacuolar ATPase assembly protein VMA22</fullName>
    </recommendedName>
</protein>
<keyword evidence="3" id="KW-1185">Reference proteome</keyword>
<evidence type="ECO:0000256" key="1">
    <source>
        <dbReference type="ARBA" id="ARBA00093634"/>
    </source>
</evidence>
<accession>A0AAV7J862</accession>
<evidence type="ECO:0000313" key="3">
    <source>
        <dbReference type="Proteomes" id="UP000826195"/>
    </source>
</evidence>
<dbReference type="Pfam" id="PF21730">
    <property type="entry name" value="Vma22_CCDC115"/>
    <property type="match status" value="1"/>
</dbReference>
<name>A0AAV7J862_COTGL</name>
<dbReference type="GO" id="GO:0070072">
    <property type="term" value="P:vacuolar proton-transporting V-type ATPase complex assembly"/>
    <property type="evidence" value="ECO:0007669"/>
    <property type="project" value="InterPro"/>
</dbReference>
<organism evidence="2 3">
    <name type="scientific">Cotesia glomerata</name>
    <name type="common">Lepidopteran parasitic wasp</name>
    <name type="synonym">Apanteles glomeratus</name>
    <dbReference type="NCBI Taxonomy" id="32391"/>
    <lineage>
        <taxon>Eukaryota</taxon>
        <taxon>Metazoa</taxon>
        <taxon>Ecdysozoa</taxon>
        <taxon>Arthropoda</taxon>
        <taxon>Hexapoda</taxon>
        <taxon>Insecta</taxon>
        <taxon>Pterygota</taxon>
        <taxon>Neoptera</taxon>
        <taxon>Endopterygota</taxon>
        <taxon>Hymenoptera</taxon>
        <taxon>Apocrita</taxon>
        <taxon>Ichneumonoidea</taxon>
        <taxon>Braconidae</taxon>
        <taxon>Microgastrinae</taxon>
        <taxon>Cotesia</taxon>
    </lineage>
</organism>
<dbReference type="EMBL" id="JAHXZJ010000001">
    <property type="protein sequence ID" value="KAH0568262.1"/>
    <property type="molecule type" value="Genomic_DNA"/>
</dbReference>
<dbReference type="PANTHER" id="PTHR31996">
    <property type="entry name" value="COILED-COIL DOMAIN-CONTAINING PROTEIN 115"/>
    <property type="match status" value="1"/>
</dbReference>
<dbReference type="Proteomes" id="UP000826195">
    <property type="component" value="Unassembled WGS sequence"/>
</dbReference>
<sequence>MMTNFDDVCEKLDNLSIRSLELMDERIALTIQLENQMRDGHIELAKARYIRGKESVGLLQVPQDTTINSLFNLETKYTNDDTNKSITTVNFDISMKSKDNIENQDPIRWFGVLVPQSLKTAQKRFQESIYISAKIANIDAELETIRKNFDESKKLKNNLVNVEE</sequence>
<gene>
    <name evidence="2" type="ORF">KQX54_019880</name>
</gene>
<dbReference type="AlphaFoldDB" id="A0AAV7J862"/>
<comment type="caution">
    <text evidence="2">The sequence shown here is derived from an EMBL/GenBank/DDBJ whole genome shotgun (WGS) entry which is preliminary data.</text>
</comment>
<dbReference type="PANTHER" id="PTHR31996:SF2">
    <property type="entry name" value="COILED-COIL DOMAIN-CONTAINING PROTEIN 115"/>
    <property type="match status" value="1"/>
</dbReference>
<proteinExistence type="predicted"/>
<dbReference type="GO" id="GO:0051082">
    <property type="term" value="F:unfolded protein binding"/>
    <property type="evidence" value="ECO:0007669"/>
    <property type="project" value="TreeGrafter"/>
</dbReference>
<evidence type="ECO:0000313" key="2">
    <source>
        <dbReference type="EMBL" id="KAH0568262.1"/>
    </source>
</evidence>
<dbReference type="Gene3D" id="1.10.287.3240">
    <property type="match status" value="1"/>
</dbReference>
<dbReference type="InterPro" id="IPR040357">
    <property type="entry name" value="Vma22/CCDC115"/>
</dbReference>
<reference evidence="2 3" key="1">
    <citation type="journal article" date="2021" name="J. Hered.">
        <title>A chromosome-level genome assembly of the parasitoid wasp, Cotesia glomerata (Hymenoptera: Braconidae).</title>
        <authorList>
            <person name="Pinto B.J."/>
            <person name="Weis J.J."/>
            <person name="Gamble T."/>
            <person name="Ode P.J."/>
            <person name="Paul R."/>
            <person name="Zaspel J.M."/>
        </authorList>
    </citation>
    <scope>NUCLEOTIDE SEQUENCE [LARGE SCALE GENOMIC DNA]</scope>
    <source>
        <strain evidence="2">CgM1</strain>
    </source>
</reference>